<dbReference type="Proteomes" id="UP001140091">
    <property type="component" value="Unassembled WGS sequence"/>
</dbReference>
<feature type="transmembrane region" description="Helical" evidence="2">
    <location>
        <begin position="94"/>
        <end position="114"/>
    </location>
</feature>
<keyword evidence="4" id="KW-1185">Reference proteome</keyword>
<comment type="caution">
    <text evidence="3">The sequence shown here is derived from an EMBL/GenBank/DDBJ whole genome shotgun (WGS) entry which is preliminary data.</text>
</comment>
<reference evidence="3" key="1">
    <citation type="submission" date="2022-06" db="EMBL/GenBank/DDBJ databases">
        <title>Genome Sequence of Candolleomyces eurysporus.</title>
        <authorList>
            <person name="Buettner E."/>
        </authorList>
    </citation>
    <scope>NUCLEOTIDE SEQUENCE</scope>
    <source>
        <strain evidence="3">VTCC 930004</strain>
    </source>
</reference>
<evidence type="ECO:0000313" key="4">
    <source>
        <dbReference type="Proteomes" id="UP001140091"/>
    </source>
</evidence>
<feature type="region of interest" description="Disordered" evidence="1">
    <location>
        <begin position="156"/>
        <end position="176"/>
    </location>
</feature>
<dbReference type="OrthoDB" id="2638860at2759"/>
<name>A0A9W8IUK1_9AGAR</name>
<organism evidence="3 4">
    <name type="scientific">Candolleomyces eurysporus</name>
    <dbReference type="NCBI Taxonomy" id="2828524"/>
    <lineage>
        <taxon>Eukaryota</taxon>
        <taxon>Fungi</taxon>
        <taxon>Dikarya</taxon>
        <taxon>Basidiomycota</taxon>
        <taxon>Agaricomycotina</taxon>
        <taxon>Agaricomycetes</taxon>
        <taxon>Agaricomycetidae</taxon>
        <taxon>Agaricales</taxon>
        <taxon>Agaricineae</taxon>
        <taxon>Psathyrellaceae</taxon>
        <taxon>Candolleomyces</taxon>
    </lineage>
</organism>
<evidence type="ECO:0000313" key="3">
    <source>
        <dbReference type="EMBL" id="KAJ2923127.1"/>
    </source>
</evidence>
<keyword evidence="2" id="KW-0472">Membrane</keyword>
<gene>
    <name evidence="3" type="ORF">H1R20_g13966</name>
</gene>
<protein>
    <submittedName>
        <fullName evidence="3">Uncharacterized protein</fullName>
    </submittedName>
</protein>
<keyword evidence="2" id="KW-0812">Transmembrane</keyword>
<keyword evidence="2" id="KW-1133">Transmembrane helix</keyword>
<feature type="transmembrane region" description="Helical" evidence="2">
    <location>
        <begin position="6"/>
        <end position="25"/>
    </location>
</feature>
<evidence type="ECO:0000256" key="2">
    <source>
        <dbReference type="SAM" id="Phobius"/>
    </source>
</evidence>
<feature type="non-terminal residue" evidence="3">
    <location>
        <position position="1"/>
    </location>
</feature>
<feature type="transmembrane region" description="Helical" evidence="2">
    <location>
        <begin position="69"/>
        <end position="88"/>
    </location>
</feature>
<dbReference type="EMBL" id="JANBPK010001412">
    <property type="protein sequence ID" value="KAJ2923127.1"/>
    <property type="molecule type" value="Genomic_DNA"/>
</dbReference>
<proteinExistence type="predicted"/>
<dbReference type="AlphaFoldDB" id="A0A9W8IUK1"/>
<sequence length="176" mass="19711">MPPWSVANWFLMMTFDLAIVTLTTFEGLRLIRESWHSPDVRFFEATGILAGTRWSKHGTMVRILLRDSIVFPMIGLLICTFNALAHYVLPVGAIGYMVTITAMATPILGCRLILHLRDAYYRPFGCELTKSVGSLTPELAEIPEFALRSLSFDSTPNRTGVHPHESQSRSLGGYYS</sequence>
<evidence type="ECO:0000256" key="1">
    <source>
        <dbReference type="SAM" id="MobiDB-lite"/>
    </source>
</evidence>
<accession>A0A9W8IUK1</accession>